<name>A0A251SHW8_HELAN</name>
<evidence type="ECO:0000313" key="1">
    <source>
        <dbReference type="EMBL" id="OTF98218.1"/>
    </source>
</evidence>
<dbReference type="EMBL" id="CM007903">
    <property type="protein sequence ID" value="OTF98218.1"/>
    <property type="molecule type" value="Genomic_DNA"/>
</dbReference>
<protein>
    <submittedName>
        <fullName evidence="1">Uncharacterized protein</fullName>
    </submittedName>
</protein>
<keyword evidence="2" id="KW-1185">Reference proteome</keyword>
<proteinExistence type="predicted"/>
<sequence>MVLIIYYGTYPAALSELYRTDLLALHAIRCYYFFLKLFSFPCIRHTCCRTSRVGGCWDTGWAITCCINCDICLNLCNALSVFVVWFVLNV</sequence>
<reference evidence="2" key="1">
    <citation type="journal article" date="2017" name="Nature">
        <title>The sunflower genome provides insights into oil metabolism, flowering and Asterid evolution.</title>
        <authorList>
            <person name="Badouin H."/>
            <person name="Gouzy J."/>
            <person name="Grassa C.J."/>
            <person name="Murat F."/>
            <person name="Staton S.E."/>
            <person name="Cottret L."/>
            <person name="Lelandais-Briere C."/>
            <person name="Owens G.L."/>
            <person name="Carrere S."/>
            <person name="Mayjonade B."/>
            <person name="Legrand L."/>
            <person name="Gill N."/>
            <person name="Kane N.C."/>
            <person name="Bowers J.E."/>
            <person name="Hubner S."/>
            <person name="Bellec A."/>
            <person name="Berard A."/>
            <person name="Berges H."/>
            <person name="Blanchet N."/>
            <person name="Boniface M.C."/>
            <person name="Brunel D."/>
            <person name="Catrice O."/>
            <person name="Chaidir N."/>
            <person name="Claudel C."/>
            <person name="Donnadieu C."/>
            <person name="Faraut T."/>
            <person name="Fievet G."/>
            <person name="Helmstetter N."/>
            <person name="King M."/>
            <person name="Knapp S.J."/>
            <person name="Lai Z."/>
            <person name="Le Paslier M.C."/>
            <person name="Lippi Y."/>
            <person name="Lorenzon L."/>
            <person name="Mandel J.R."/>
            <person name="Marage G."/>
            <person name="Marchand G."/>
            <person name="Marquand E."/>
            <person name="Bret-Mestries E."/>
            <person name="Morien E."/>
            <person name="Nambeesan S."/>
            <person name="Nguyen T."/>
            <person name="Pegot-Espagnet P."/>
            <person name="Pouilly N."/>
            <person name="Raftis F."/>
            <person name="Sallet E."/>
            <person name="Schiex T."/>
            <person name="Thomas J."/>
            <person name="Vandecasteele C."/>
            <person name="Vares D."/>
            <person name="Vear F."/>
            <person name="Vautrin S."/>
            <person name="Crespi M."/>
            <person name="Mangin B."/>
            <person name="Burke J.M."/>
            <person name="Salse J."/>
            <person name="Munos S."/>
            <person name="Vincourt P."/>
            <person name="Rieseberg L.H."/>
            <person name="Langlade N.B."/>
        </authorList>
    </citation>
    <scope>NUCLEOTIDE SEQUENCE [LARGE SCALE GENOMIC DNA]</scope>
    <source>
        <strain evidence="2">cv. SF193</strain>
    </source>
</reference>
<organism evidence="1 2">
    <name type="scientific">Helianthus annuus</name>
    <name type="common">Common sunflower</name>
    <dbReference type="NCBI Taxonomy" id="4232"/>
    <lineage>
        <taxon>Eukaryota</taxon>
        <taxon>Viridiplantae</taxon>
        <taxon>Streptophyta</taxon>
        <taxon>Embryophyta</taxon>
        <taxon>Tracheophyta</taxon>
        <taxon>Spermatophyta</taxon>
        <taxon>Magnoliopsida</taxon>
        <taxon>eudicotyledons</taxon>
        <taxon>Gunneridae</taxon>
        <taxon>Pentapetalae</taxon>
        <taxon>asterids</taxon>
        <taxon>campanulids</taxon>
        <taxon>Asterales</taxon>
        <taxon>Asteraceae</taxon>
        <taxon>Asteroideae</taxon>
        <taxon>Heliantheae alliance</taxon>
        <taxon>Heliantheae</taxon>
        <taxon>Helianthus</taxon>
    </lineage>
</organism>
<accession>A0A251SHW8</accession>
<evidence type="ECO:0000313" key="2">
    <source>
        <dbReference type="Proteomes" id="UP000215914"/>
    </source>
</evidence>
<dbReference type="AlphaFoldDB" id="A0A251SHW8"/>
<dbReference type="Proteomes" id="UP000215914">
    <property type="component" value="Chromosome 14"/>
</dbReference>
<gene>
    <name evidence="1" type="ORF">HannXRQ_Chr14g0443211</name>
</gene>
<dbReference type="InParanoid" id="A0A251SHW8"/>